<accession>A0A9Q9IM55</accession>
<protein>
    <submittedName>
        <fullName evidence="2">2'-5' RNA ligase</fullName>
    </submittedName>
</protein>
<dbReference type="EMBL" id="CP073767">
    <property type="protein sequence ID" value="UWZ55864.1"/>
    <property type="molecule type" value="Genomic_DNA"/>
</dbReference>
<keyword evidence="3" id="KW-1185">Reference proteome</keyword>
<evidence type="ECO:0000259" key="1">
    <source>
        <dbReference type="Pfam" id="PF09511"/>
    </source>
</evidence>
<organism evidence="2 3">
    <name type="scientific">Dactylosporangium aurantiacum</name>
    <dbReference type="NCBI Taxonomy" id="35754"/>
    <lineage>
        <taxon>Bacteria</taxon>
        <taxon>Bacillati</taxon>
        <taxon>Actinomycetota</taxon>
        <taxon>Actinomycetes</taxon>
        <taxon>Micromonosporales</taxon>
        <taxon>Micromonosporaceae</taxon>
        <taxon>Dactylosporangium</taxon>
    </lineage>
</organism>
<keyword evidence="2" id="KW-0436">Ligase</keyword>
<dbReference type="GO" id="GO:0016874">
    <property type="term" value="F:ligase activity"/>
    <property type="evidence" value="ECO:0007669"/>
    <property type="project" value="UniProtKB-KW"/>
</dbReference>
<dbReference type="AlphaFoldDB" id="A0A9Q9IM55"/>
<dbReference type="OrthoDB" id="1310645at2"/>
<gene>
    <name evidence="2" type="ORF">Daura_06620</name>
</gene>
<evidence type="ECO:0000313" key="3">
    <source>
        <dbReference type="Proteomes" id="UP001058003"/>
    </source>
</evidence>
<feature type="domain" description="T4 RNA ligase 1-like N-terminal" evidence="1">
    <location>
        <begin position="55"/>
        <end position="175"/>
    </location>
</feature>
<dbReference type="KEGG" id="daur:Daura_06620"/>
<proteinExistence type="predicted"/>
<dbReference type="InterPro" id="IPR019039">
    <property type="entry name" value="T4-Rnl1-like_N"/>
</dbReference>
<dbReference type="RefSeq" id="WP_033362339.1">
    <property type="nucleotide sequence ID" value="NZ_CP073767.1"/>
</dbReference>
<evidence type="ECO:0000313" key="2">
    <source>
        <dbReference type="EMBL" id="UWZ55864.1"/>
    </source>
</evidence>
<reference evidence="2" key="1">
    <citation type="submission" date="2021-04" db="EMBL/GenBank/DDBJ databases">
        <title>Dactylosporangium aurantiacum NRRL B-8018 full assembly.</title>
        <authorList>
            <person name="Hartkoorn R.C."/>
            <person name="Beaudoing E."/>
            <person name="Hot D."/>
        </authorList>
    </citation>
    <scope>NUCLEOTIDE SEQUENCE</scope>
    <source>
        <strain evidence="2">NRRL B-8018</strain>
    </source>
</reference>
<name>A0A9Q9IM55_9ACTN</name>
<dbReference type="Proteomes" id="UP001058003">
    <property type="component" value="Chromosome"/>
</dbReference>
<dbReference type="Pfam" id="PF09511">
    <property type="entry name" value="RNA_lig_T4_1"/>
    <property type="match status" value="1"/>
</dbReference>
<sequence length="353" mass="39024">MSLHIDALCDPALLAEMARGGYLRTQRHPSLPLLIHNYTEKAQYENVWNAATLACRGLVVHAETGEVLARPFTKFFNHGQPGVPEMDFDGPVRVTDKADGSLGIMYPTPDGWAFATRGSFDSEQARHATAVFRDRYAARFTPPAGLTVLVEIIYPANRIVLDYGGLDDLVLLGAVDIATGRSHGPEAVPGWPGPVVDTFEHATLAEALAAPPRDNREGLVVHFTVPDTRLKIKYSEYVRLHRIVTGLNARVVWEAVGDGTLDTLLEPLPDEFHAWATKIADGLREEAAALAAEVEAAYDTTVASLRDGWGRKEFAMAVAKHPARSFLFLRLDNRDYRGLLWQRVRPKVSEEEH</sequence>